<evidence type="ECO:0000313" key="2">
    <source>
        <dbReference type="Proteomes" id="UP001652504"/>
    </source>
</evidence>
<dbReference type="EMBL" id="JAOWKX010000008">
    <property type="protein sequence ID" value="MCV2885999.1"/>
    <property type="molecule type" value="Genomic_DNA"/>
</dbReference>
<keyword evidence="2" id="KW-1185">Reference proteome</keyword>
<gene>
    <name evidence="1" type="ORF">OE749_15000</name>
</gene>
<evidence type="ECO:0008006" key="3">
    <source>
        <dbReference type="Google" id="ProtNLM"/>
    </source>
</evidence>
<organism evidence="1 2">
    <name type="scientific">Fluctibacter corallii</name>
    <dbReference type="NCBI Taxonomy" id="2984329"/>
    <lineage>
        <taxon>Bacteria</taxon>
        <taxon>Pseudomonadati</taxon>
        <taxon>Pseudomonadota</taxon>
        <taxon>Gammaproteobacteria</taxon>
        <taxon>Alteromonadales</taxon>
        <taxon>Alteromonadaceae</taxon>
        <taxon>Fluctibacter</taxon>
    </lineage>
</organism>
<dbReference type="RefSeq" id="WP_263713290.1">
    <property type="nucleotide sequence ID" value="NZ_JAOWKX010000008.1"/>
</dbReference>
<evidence type="ECO:0000313" key="1">
    <source>
        <dbReference type="EMBL" id="MCV2885999.1"/>
    </source>
</evidence>
<accession>A0ABT3ABK3</accession>
<comment type="caution">
    <text evidence="1">The sequence shown here is derived from an EMBL/GenBank/DDBJ whole genome shotgun (WGS) entry which is preliminary data.</text>
</comment>
<reference evidence="1 2" key="1">
    <citation type="submission" date="2022-10" db="EMBL/GenBank/DDBJ databases">
        <title>Aestuariibacter sp. AA17 isolated from Montipora capitata coral fragment.</title>
        <authorList>
            <person name="Emsley S.A."/>
            <person name="Pfannmuller K.M."/>
            <person name="Loughran R.M."/>
            <person name="Shlafstein M."/>
            <person name="Papke E."/>
            <person name="Saw J.H."/>
            <person name="Ushijima B."/>
            <person name="Videau P."/>
        </authorList>
    </citation>
    <scope>NUCLEOTIDE SEQUENCE [LARGE SCALE GENOMIC DNA]</scope>
    <source>
        <strain evidence="1 2">AA17</strain>
    </source>
</reference>
<sequence length="135" mass="15433">MKSPPNFNVSIRNGVIFVRLRGDWDVTTDFQYLSALSSAMQSMRGNPWAIIVDMRGWHLSRQFIQNTQKADIDLDRRNQKAECWLVDHPNQAEHLIHHMANANLPFLRTTSVEKAVGFLSGHGFVVDNIVHLSHV</sequence>
<protein>
    <recommendedName>
        <fullName evidence="3">STAS/SEC14 domain-containing protein</fullName>
    </recommendedName>
</protein>
<proteinExistence type="predicted"/>
<dbReference type="Proteomes" id="UP001652504">
    <property type="component" value="Unassembled WGS sequence"/>
</dbReference>
<name>A0ABT3ABK3_9ALTE</name>